<reference evidence="4 5" key="1">
    <citation type="journal article" date="2011" name="J. Bacteriol.">
        <title>Draft genome sequence of Sporolactobacillus inulinus strain CASD, an efficient D-lactic acid-producing bacterium with high-concentration lactate tolerance capability.</title>
        <authorList>
            <person name="Yu B."/>
            <person name="Su F."/>
            <person name="Wang L."/>
            <person name="Xu K."/>
            <person name="Zhao B."/>
            <person name="Xu P."/>
        </authorList>
    </citation>
    <scope>NUCLEOTIDE SEQUENCE [LARGE SCALE GENOMIC DNA]</scope>
    <source>
        <strain evidence="4 5">CASD</strain>
    </source>
</reference>
<dbReference type="SMART" id="SM00900">
    <property type="entry name" value="FMN_bind"/>
    <property type="match status" value="2"/>
</dbReference>
<evidence type="ECO:0000313" key="4">
    <source>
        <dbReference type="EMBL" id="KLI03702.1"/>
    </source>
</evidence>
<name>A0A0U1QSH3_9BACL</name>
<dbReference type="PROSITE" id="PS51257">
    <property type="entry name" value="PROKAR_LIPOPROTEIN"/>
    <property type="match status" value="1"/>
</dbReference>
<evidence type="ECO:0000256" key="1">
    <source>
        <dbReference type="SAM" id="MobiDB-lite"/>
    </source>
</evidence>
<feature type="chain" id="PRO_5038663657" evidence="2">
    <location>
        <begin position="21"/>
        <end position="301"/>
    </location>
</feature>
<keyword evidence="5" id="KW-1185">Reference proteome</keyword>
<gene>
    <name evidence="4" type="ORF">SINU_01300</name>
</gene>
<dbReference type="NCBIfam" id="NF041941">
    <property type="entry name" value="lipo_FMN_PplA"/>
    <property type="match status" value="1"/>
</dbReference>
<dbReference type="STRING" id="1069536.SINU_01300"/>
<proteinExistence type="predicted"/>
<dbReference type="AlphaFoldDB" id="A0A0U1QSH3"/>
<accession>A0A0U1QSH3</accession>
<feature type="region of interest" description="Disordered" evidence="1">
    <location>
        <begin position="28"/>
        <end position="48"/>
    </location>
</feature>
<dbReference type="GO" id="GO:0010181">
    <property type="term" value="F:FMN binding"/>
    <property type="evidence" value="ECO:0007669"/>
    <property type="project" value="InterPro"/>
</dbReference>
<dbReference type="EMBL" id="AFVQ02000017">
    <property type="protein sequence ID" value="KLI03702.1"/>
    <property type="molecule type" value="Genomic_DNA"/>
</dbReference>
<evidence type="ECO:0000259" key="3">
    <source>
        <dbReference type="SMART" id="SM00900"/>
    </source>
</evidence>
<comment type="caution">
    <text evidence="4">The sequence shown here is derived from an EMBL/GenBank/DDBJ whole genome shotgun (WGS) entry which is preliminary data.</text>
</comment>
<dbReference type="Gene3D" id="3.90.1010.20">
    <property type="match status" value="2"/>
</dbReference>
<dbReference type="GO" id="GO:0016020">
    <property type="term" value="C:membrane"/>
    <property type="evidence" value="ECO:0007669"/>
    <property type="project" value="InterPro"/>
</dbReference>
<feature type="signal peptide" evidence="2">
    <location>
        <begin position="1"/>
        <end position="20"/>
    </location>
</feature>
<feature type="domain" description="FMN-binding" evidence="3">
    <location>
        <begin position="192"/>
        <end position="283"/>
    </location>
</feature>
<organism evidence="4 5">
    <name type="scientific">Sporolactobacillus inulinus CASD</name>
    <dbReference type="NCBI Taxonomy" id="1069536"/>
    <lineage>
        <taxon>Bacteria</taxon>
        <taxon>Bacillati</taxon>
        <taxon>Bacillota</taxon>
        <taxon>Bacilli</taxon>
        <taxon>Bacillales</taxon>
        <taxon>Sporolactobacillaceae</taxon>
        <taxon>Sporolactobacillus</taxon>
    </lineage>
</organism>
<keyword evidence="2" id="KW-0732">Signal</keyword>
<protein>
    <submittedName>
        <fullName evidence="4">FMN-binding protein</fullName>
    </submittedName>
</protein>
<dbReference type="InterPro" id="IPR049652">
    <property type="entry name" value="PplA-like"/>
</dbReference>
<dbReference type="RefSeq" id="WP_010025484.1">
    <property type="nucleotide sequence ID" value="NZ_AFVQ02000017.1"/>
</dbReference>
<dbReference type="OrthoDB" id="1937675at2"/>
<dbReference type="InterPro" id="IPR007329">
    <property type="entry name" value="FMN-bd"/>
</dbReference>
<feature type="domain" description="FMN-binding" evidence="3">
    <location>
        <begin position="69"/>
        <end position="160"/>
    </location>
</feature>
<evidence type="ECO:0000313" key="5">
    <source>
        <dbReference type="Proteomes" id="UP000035553"/>
    </source>
</evidence>
<dbReference type="Pfam" id="PF04205">
    <property type="entry name" value="FMN_bind"/>
    <property type="match status" value="2"/>
</dbReference>
<evidence type="ECO:0000256" key="2">
    <source>
        <dbReference type="SAM" id="SignalP"/>
    </source>
</evidence>
<dbReference type="Proteomes" id="UP000035553">
    <property type="component" value="Unassembled WGS sequence"/>
</dbReference>
<sequence length="301" mass="32871">MRLKRLILPFALLLMMMLVACGSNENATESSAKKDTSESSQPAAAKRIAGAPLKDGTYSLKEKDFDTHGWKASFSITVKDGTITKSDYNYTNKDGKLKSEDAGYEKAMKAKSGIGPKEYIPQLNKALVSSQDAQQVEVVSGATESSDHFINYAQQLIQAAQKGDTTPIEIDAQAKLKDGVYKLAEKNLTSNGWKTFINMTVKDGKITKVDYDFLDKDGQLKSKSTEYEKAMKAKSGTGPKEYIPALSKSLVEKQKAEEVEVVSGATHSSHAFSVYSAQLINAAQKGETTPIEVDNLVFEEK</sequence>